<evidence type="ECO:0000256" key="10">
    <source>
        <dbReference type="ARBA" id="ARBA00022786"/>
    </source>
</evidence>
<evidence type="ECO:0000256" key="5">
    <source>
        <dbReference type="ARBA" id="ARBA00022490"/>
    </source>
</evidence>
<keyword evidence="6" id="KW-0808">Transferase</keyword>
<evidence type="ECO:0000256" key="7">
    <source>
        <dbReference type="ARBA" id="ARBA00022723"/>
    </source>
</evidence>
<comment type="pathway">
    <text evidence="3">Protein modification; protein ubiquitination.</text>
</comment>
<protein>
    <recommendedName>
        <fullName evidence="4">RING-type E3 ubiquitin transferase</fullName>
        <ecNumber evidence="4">2.3.2.27</ecNumber>
    </recommendedName>
</protein>
<keyword evidence="5" id="KW-0963">Cytoplasm</keyword>
<dbReference type="SUPFAM" id="SSF48403">
    <property type="entry name" value="Ankyrin repeat"/>
    <property type="match status" value="1"/>
</dbReference>
<dbReference type="SMART" id="SM00184">
    <property type="entry name" value="RING"/>
    <property type="match status" value="2"/>
</dbReference>
<keyword evidence="12" id="KW-0914">Notch signaling pathway</keyword>
<keyword evidence="20" id="KW-1185">Reference proteome</keyword>
<sequence>MEVGLRVVRGPDWQWGNQDDGEGHLGTVVEIGRQGSRTSPEKTVIVQWDSGSRTNYRVGHQGKYDIRIYDNSTIGVRHSNVICDNCKKRGIQGVRWKCTKCFDFDLCTICYMADKHDLTHQFMRFETSTSQGCLVNKRFGSVKIAAKGIFAGAIVIRGPDWEWQNQDGGPGKTGKVLDMRGWDRESFFSVASIEWSTTGISNVYRIGHKGKVDVKYVQEGDGGYYYRDHLIILGAPNESSSLVDSITLSPSSNLINTKSIDLINDNEEPSNLNIKNQQSLIADSPNESKQKNLKKQASQPEFCSMFSVGDKVKIDVSLETFKQMQEGHGGWNQKMADLIGKIGVIHRVTDKGDVRVQFDTPENRWTIYPAILNKLTSGFVVGDYVRVNNDEETVKNMQKGHGEWSEKMRMILGKICKVINIYADGDLRISYNGVGFTVNSACCSIVSKPQADIHNTIAYHNMEDATLRLHIASQLKDMGDDNTKIFTPESIDQLVREAAHGNLQAVKEIIIKNPSLIDQRSSGKTAIQVSTHQGHIDIVKFLIASKANLEIIDSEGDTPLHYSCFGNQPEITELLLQKNPNTNAVNKNGCTALHVAVNKQHINCVKVLLKYKCDVNIQDSYGDTAIHDIISKEVTKESKQIIEMLLATPSINLSLRNKRGFNILHYASLKGNHNAVEKLISYSPQLIDTKKDDGFSAFHLASLNGHKEVIKCLIESRADKEVLNNRRQTPLLLSVAQLHAPIIEVLVEKKANVNAVDEDGDSCLHLALNDKLAALDPSSQIPNPSTKFTNVNNDLKDCKNMLMIAQNMPSEFSNNIRLIIAIYLIQNGAKLVKNKHQISPLDYLNDSKMVSFLQKNFLALEAPEVESVENCKLCDEEPRSVTFLPCQHKIVCLECSSRMKKCLECNVQIKEKLSESGTSLNTNKDEYTDLLSKIRSLEEAQTCSICMERKKDTAFQCGHIVCNLCSLPLKTCHICREKIIKRIKIYET</sequence>
<feature type="domain" description="ZZ-type" evidence="17">
    <location>
        <begin position="78"/>
        <end position="130"/>
    </location>
</feature>
<dbReference type="InterPro" id="IPR040847">
    <property type="entry name" value="SH3_15"/>
</dbReference>
<dbReference type="Gene3D" id="1.25.40.20">
    <property type="entry name" value="Ankyrin repeat-containing domain"/>
    <property type="match status" value="3"/>
</dbReference>
<dbReference type="Pfam" id="PF13920">
    <property type="entry name" value="zf-C3HC4_3"/>
    <property type="match status" value="2"/>
</dbReference>
<feature type="domain" description="MIB/HERC2" evidence="18">
    <location>
        <begin position="1"/>
        <end position="72"/>
    </location>
</feature>
<organism evidence="19 20">
    <name type="scientific">Brachionus calyciflorus</name>
    <dbReference type="NCBI Taxonomy" id="104777"/>
    <lineage>
        <taxon>Eukaryota</taxon>
        <taxon>Metazoa</taxon>
        <taxon>Spiralia</taxon>
        <taxon>Gnathifera</taxon>
        <taxon>Rotifera</taxon>
        <taxon>Eurotatoria</taxon>
        <taxon>Monogononta</taxon>
        <taxon>Pseudotrocha</taxon>
        <taxon>Ploima</taxon>
        <taxon>Brachionidae</taxon>
        <taxon>Brachionus</taxon>
    </lineage>
</organism>
<dbReference type="GO" id="GO:0016567">
    <property type="term" value="P:protein ubiquitination"/>
    <property type="evidence" value="ECO:0007669"/>
    <property type="project" value="UniProtKB-UniPathway"/>
</dbReference>
<keyword evidence="11" id="KW-0862">Zinc</keyword>
<dbReference type="InterPro" id="IPR010606">
    <property type="entry name" value="Mib_Herc2"/>
</dbReference>
<gene>
    <name evidence="19" type="ORF">OXX778_LOCUS3347</name>
</gene>
<dbReference type="PROSITE" id="PS50297">
    <property type="entry name" value="ANK_REP_REGION"/>
    <property type="match status" value="4"/>
</dbReference>
<feature type="repeat" description="ANK" evidence="14">
    <location>
        <begin position="522"/>
        <end position="554"/>
    </location>
</feature>
<dbReference type="Pfam" id="PF06701">
    <property type="entry name" value="MIB_HERC2"/>
    <property type="match status" value="2"/>
</dbReference>
<comment type="caution">
    <text evidence="19">The sequence shown here is derived from an EMBL/GenBank/DDBJ whole genome shotgun (WGS) entry which is preliminary data.</text>
</comment>
<dbReference type="PANTHER" id="PTHR24202">
    <property type="entry name" value="E3 UBIQUITIN-PROTEIN LIGASE MIB2"/>
    <property type="match status" value="1"/>
</dbReference>
<evidence type="ECO:0000259" key="17">
    <source>
        <dbReference type="PROSITE" id="PS50135"/>
    </source>
</evidence>
<dbReference type="AlphaFoldDB" id="A0A813NNF5"/>
<dbReference type="SUPFAM" id="SSF159034">
    <property type="entry name" value="Mib/herc2 domain-like"/>
    <property type="match status" value="2"/>
</dbReference>
<dbReference type="InterPro" id="IPR043145">
    <property type="entry name" value="Znf_ZZ_sf"/>
</dbReference>
<feature type="domain" description="RING-type" evidence="16">
    <location>
        <begin position="943"/>
        <end position="976"/>
    </location>
</feature>
<keyword evidence="9 15" id="KW-0863">Zinc-finger</keyword>
<dbReference type="InterPro" id="IPR013083">
    <property type="entry name" value="Znf_RING/FYVE/PHD"/>
</dbReference>
<name>A0A813NNF5_9BILA</name>
<dbReference type="Gene3D" id="3.30.60.90">
    <property type="match status" value="1"/>
</dbReference>
<dbReference type="GO" id="GO:0061630">
    <property type="term" value="F:ubiquitin protein ligase activity"/>
    <property type="evidence" value="ECO:0007669"/>
    <property type="project" value="UniProtKB-EC"/>
</dbReference>
<dbReference type="InterPro" id="IPR001841">
    <property type="entry name" value="Znf_RING"/>
</dbReference>
<dbReference type="Pfam" id="PF00569">
    <property type="entry name" value="ZZ"/>
    <property type="match status" value="1"/>
</dbReference>
<evidence type="ECO:0000256" key="6">
    <source>
        <dbReference type="ARBA" id="ARBA00022679"/>
    </source>
</evidence>
<evidence type="ECO:0000256" key="13">
    <source>
        <dbReference type="ARBA" id="ARBA00023043"/>
    </source>
</evidence>
<feature type="repeat" description="ANK" evidence="14">
    <location>
        <begin position="588"/>
        <end position="620"/>
    </location>
</feature>
<dbReference type="InterPro" id="IPR036770">
    <property type="entry name" value="Ankyrin_rpt-contain_sf"/>
</dbReference>
<dbReference type="CDD" id="cd16726">
    <property type="entry name" value="RING-HC_MIB2_rpt1"/>
    <property type="match status" value="1"/>
</dbReference>
<dbReference type="FunFam" id="2.30.30.40:FF:000078">
    <property type="entry name" value="Putative e3 ubiquitin-protein ligase mib2"/>
    <property type="match status" value="1"/>
</dbReference>
<feature type="repeat" description="ANK" evidence="14">
    <location>
        <begin position="726"/>
        <end position="758"/>
    </location>
</feature>
<comment type="subcellular location">
    <subcellularLocation>
        <location evidence="2">Cytoplasm</location>
    </subcellularLocation>
</comment>
<dbReference type="SMART" id="SM00291">
    <property type="entry name" value="ZnF_ZZ"/>
    <property type="match status" value="1"/>
</dbReference>
<dbReference type="GO" id="GO:0005737">
    <property type="term" value="C:cytoplasm"/>
    <property type="evidence" value="ECO:0007669"/>
    <property type="project" value="UniProtKB-SubCell"/>
</dbReference>
<feature type="domain" description="MIB/HERC2" evidence="18">
    <location>
        <begin position="141"/>
        <end position="220"/>
    </location>
</feature>
<dbReference type="OrthoDB" id="2122982at2759"/>
<accession>A0A813NNF5</accession>
<evidence type="ECO:0000256" key="14">
    <source>
        <dbReference type="PROSITE-ProRule" id="PRU00023"/>
    </source>
</evidence>
<evidence type="ECO:0000256" key="1">
    <source>
        <dbReference type="ARBA" id="ARBA00000900"/>
    </source>
</evidence>
<dbReference type="InterPro" id="IPR000433">
    <property type="entry name" value="Znf_ZZ"/>
</dbReference>
<evidence type="ECO:0000259" key="18">
    <source>
        <dbReference type="PROSITE" id="PS51416"/>
    </source>
</evidence>
<feature type="domain" description="RING-type" evidence="16">
    <location>
        <begin position="871"/>
        <end position="906"/>
    </location>
</feature>
<dbReference type="PANTHER" id="PTHR24202:SF4">
    <property type="entry name" value="E3 UBIQUITIN-PROTEIN LIGASE MIB2-RELATED"/>
    <property type="match status" value="1"/>
</dbReference>
<evidence type="ECO:0000313" key="19">
    <source>
        <dbReference type="EMBL" id="CAF0740140.1"/>
    </source>
</evidence>
<dbReference type="PROSITE" id="PS50135">
    <property type="entry name" value="ZF_ZZ_2"/>
    <property type="match status" value="1"/>
</dbReference>
<dbReference type="EC" id="2.3.2.27" evidence="4"/>
<dbReference type="Pfam" id="PF18346">
    <property type="entry name" value="SH3_15"/>
    <property type="match status" value="2"/>
</dbReference>
<evidence type="ECO:0000256" key="3">
    <source>
        <dbReference type="ARBA" id="ARBA00004906"/>
    </source>
</evidence>
<dbReference type="GO" id="GO:0007219">
    <property type="term" value="P:Notch signaling pathway"/>
    <property type="evidence" value="ECO:0007669"/>
    <property type="project" value="UniProtKB-KW"/>
</dbReference>
<dbReference type="Gene3D" id="2.30.30.40">
    <property type="entry name" value="SH3 Domains"/>
    <property type="match status" value="2"/>
</dbReference>
<proteinExistence type="predicted"/>
<dbReference type="FunFam" id="2.30.30.40:FF:000044">
    <property type="entry name" value="E3 ubiquitin-protein ligase MIB2, putative"/>
    <property type="match status" value="1"/>
</dbReference>
<evidence type="ECO:0000313" key="20">
    <source>
        <dbReference type="Proteomes" id="UP000663879"/>
    </source>
</evidence>
<keyword evidence="10" id="KW-0833">Ubl conjugation pathway</keyword>
<evidence type="ECO:0000256" key="4">
    <source>
        <dbReference type="ARBA" id="ARBA00012483"/>
    </source>
</evidence>
<dbReference type="SUPFAM" id="SSF57850">
    <property type="entry name" value="RING/U-box"/>
    <property type="match status" value="2"/>
</dbReference>
<feature type="repeat" description="ANK" evidence="14">
    <location>
        <begin position="693"/>
        <end position="725"/>
    </location>
</feature>
<evidence type="ECO:0000256" key="11">
    <source>
        <dbReference type="ARBA" id="ARBA00022833"/>
    </source>
</evidence>
<keyword evidence="13 14" id="KW-0040">ANK repeat</keyword>
<dbReference type="PROSITE" id="PS50088">
    <property type="entry name" value="ANK_REPEAT"/>
    <property type="match status" value="5"/>
</dbReference>
<keyword evidence="8" id="KW-0677">Repeat</keyword>
<dbReference type="SMART" id="SM00248">
    <property type="entry name" value="ANK"/>
    <property type="match status" value="7"/>
</dbReference>
<feature type="repeat" description="ANK" evidence="14">
    <location>
        <begin position="555"/>
        <end position="587"/>
    </location>
</feature>
<evidence type="ECO:0000256" key="12">
    <source>
        <dbReference type="ARBA" id="ARBA00022976"/>
    </source>
</evidence>
<dbReference type="FunFam" id="3.30.60.90:FF:000004">
    <property type="entry name" value="Putative E3 ubiquitin-protein ligase MIB2"/>
    <property type="match status" value="1"/>
</dbReference>
<evidence type="ECO:0000256" key="8">
    <source>
        <dbReference type="ARBA" id="ARBA00022737"/>
    </source>
</evidence>
<dbReference type="PROSITE" id="PS51416">
    <property type="entry name" value="MIB_HERC2"/>
    <property type="match status" value="2"/>
</dbReference>
<evidence type="ECO:0000256" key="2">
    <source>
        <dbReference type="ARBA" id="ARBA00004496"/>
    </source>
</evidence>
<dbReference type="CDD" id="cd16520">
    <property type="entry name" value="RING-HC_MIBs-like"/>
    <property type="match status" value="1"/>
</dbReference>
<dbReference type="PROSITE" id="PS50089">
    <property type="entry name" value="ZF_RING_2"/>
    <property type="match status" value="2"/>
</dbReference>
<dbReference type="Pfam" id="PF00023">
    <property type="entry name" value="Ank"/>
    <property type="match status" value="1"/>
</dbReference>
<keyword evidence="7" id="KW-0479">Metal-binding</keyword>
<dbReference type="InterPro" id="IPR002110">
    <property type="entry name" value="Ankyrin_rpt"/>
</dbReference>
<dbReference type="Pfam" id="PF12796">
    <property type="entry name" value="Ank_2"/>
    <property type="match status" value="2"/>
</dbReference>
<dbReference type="InterPro" id="IPR037252">
    <property type="entry name" value="Mib_Herc2_sf"/>
</dbReference>
<dbReference type="Proteomes" id="UP000663879">
    <property type="component" value="Unassembled WGS sequence"/>
</dbReference>
<dbReference type="Gene3D" id="3.30.40.10">
    <property type="entry name" value="Zinc/RING finger domain, C3HC4 (zinc finger)"/>
    <property type="match status" value="2"/>
</dbReference>
<dbReference type="PROSITE" id="PS01357">
    <property type="entry name" value="ZF_ZZ_1"/>
    <property type="match status" value="1"/>
</dbReference>
<evidence type="ECO:0000256" key="9">
    <source>
        <dbReference type="ARBA" id="ARBA00022771"/>
    </source>
</evidence>
<comment type="catalytic activity">
    <reaction evidence="1">
        <text>S-ubiquitinyl-[E2 ubiquitin-conjugating enzyme]-L-cysteine + [acceptor protein]-L-lysine = [E2 ubiquitin-conjugating enzyme]-L-cysteine + N(6)-ubiquitinyl-[acceptor protein]-L-lysine.</text>
        <dbReference type="EC" id="2.3.2.27"/>
    </reaction>
</comment>
<dbReference type="GO" id="GO:0008270">
    <property type="term" value="F:zinc ion binding"/>
    <property type="evidence" value="ECO:0007669"/>
    <property type="project" value="UniProtKB-KW"/>
</dbReference>
<evidence type="ECO:0000259" key="16">
    <source>
        <dbReference type="PROSITE" id="PS50089"/>
    </source>
</evidence>
<reference evidence="19" key="1">
    <citation type="submission" date="2021-02" db="EMBL/GenBank/DDBJ databases">
        <authorList>
            <person name="Nowell W R."/>
        </authorList>
    </citation>
    <scope>NUCLEOTIDE SEQUENCE</scope>
    <source>
        <strain evidence="19">Ploen Becks lab</strain>
    </source>
</reference>
<dbReference type="UniPathway" id="UPA00143"/>
<evidence type="ECO:0000256" key="15">
    <source>
        <dbReference type="PROSITE-ProRule" id="PRU00228"/>
    </source>
</evidence>
<dbReference type="EMBL" id="CAJNOC010000292">
    <property type="protein sequence ID" value="CAF0740140.1"/>
    <property type="molecule type" value="Genomic_DNA"/>
</dbReference>